<dbReference type="Gene3D" id="3.40.50.720">
    <property type="entry name" value="NAD(P)-binding Rossmann-like Domain"/>
    <property type="match status" value="1"/>
</dbReference>
<dbReference type="SUPFAM" id="SSF53448">
    <property type="entry name" value="Nucleotide-diphospho-sugar transferases"/>
    <property type="match status" value="1"/>
</dbReference>
<sequence>MPSFERKRILVTGGNGFIGSHVARGLISLGHFVKVADLTGRSLLQTSPDEIEVAVGDLRDRGFAYQVVRGADYVLHFAANMGGMGTIHNENEITIYRDNHTMLLNVLQATIDLGVEKFLFASSACVYPESLQRAGQDVSLAENNVWADPPPRPQGLYGLEKLCSELVILRGIPPSLKTYTVRFHNIYGPYGSWKDGREKVPAALLRKAVAAKISGDCDIELWGDGTQRRSFCYIDDAVEGVLKLLNSECHDPINIGSEEAVTIRRLAEMAAEAVGLQEPSIRSLEGMPLGVASRNSNNAFVRDQIRWEPQICLQEGLRRTGQWIEEEIRRLLPNIEDSKCANSLEVQNLKKSTLLHLRPRGVVFALLLPVTSRRGVGALTKDSSALPCLDSLQDFARTLIETTADDVSSGKFSYRIYLAIDEDDKPLLEGGNAAERALRKAGVTEITTLLCNYPRGRVCSLWRDCARRAWKEDCDYFVLMGDDVTLHTPGWMSKIHATFIEMEQETGTPLGLGCVAFEDATFPGMPTFPVVHRMHMEIFDGRVVPDVFVNQDGDPFLYQLYRRFGCSRSVGCEIRNAVGGGDDARYEKEHAKDWTLGALSEATAIVEKFLRNASSTAKPPRRLTVDVIIPCYRVMLPYLDVFLALQASPTCSVMFIIIVDDPNSPNIRELKAKYEHRLDVRIRINKKNLGASASRNRGLSESAAEWVLFLDDDVTPEQDILVQLEKCIRAHPNAAGFVGNAKFPLARTIFTTAVHLAGVTYFWDIASKMSDSEDVPWGVTANLAARRDVLDGVVYDVTFPKTGGGEDIDYCRSKREYSVSHGGTGFVAAPNVTVTHPYWNSGDRSYWRFYMWAKGDGALVKLYPQFVYLDVPNSAELLLLCFVFSLATLAARSWLPVLGSSWLTGLQATVSVFTANIVHDCYRHLWRDAERTKTIQTNTVGVRWVLAVLESSLIRMFSEYGRVVGLLGRGDWALLFHRFDWFAGVWGDGPKDEERRNNAQRLSLSLALFALFVAIL</sequence>
<gene>
    <name evidence="3" type="ORF">PHACADRAFT_181539</name>
</gene>
<dbReference type="SUPFAM" id="SSF51735">
    <property type="entry name" value="NAD(P)-binding Rossmann-fold domains"/>
    <property type="match status" value="1"/>
</dbReference>
<keyword evidence="4" id="KW-1185">Reference proteome</keyword>
<dbReference type="GO" id="GO:0016740">
    <property type="term" value="F:transferase activity"/>
    <property type="evidence" value="ECO:0007669"/>
    <property type="project" value="UniProtKB-KW"/>
</dbReference>
<protein>
    <submittedName>
        <fullName evidence="3">Glycosyltransferase family 2 protein</fullName>
    </submittedName>
</protein>
<dbReference type="CDD" id="cd00761">
    <property type="entry name" value="Glyco_tranf_GTA_type"/>
    <property type="match status" value="1"/>
</dbReference>
<dbReference type="KEGG" id="pco:PHACADRAFT_181539"/>
<dbReference type="PANTHER" id="PTHR43245:SF53">
    <property type="entry name" value="EPIMERASE-RELATED"/>
    <property type="match status" value="1"/>
</dbReference>
<dbReference type="OrthoDB" id="331544at2759"/>
<dbReference type="InterPro" id="IPR001509">
    <property type="entry name" value="Epimerase_deHydtase"/>
</dbReference>
<reference evidence="3 4" key="1">
    <citation type="journal article" date="2012" name="BMC Genomics">
        <title>Comparative genomics of the white-rot fungi, Phanerochaete carnosa and P. chrysosporium, to elucidate the genetic basis of the distinct wood types they colonize.</title>
        <authorList>
            <person name="Suzuki H."/>
            <person name="MacDonald J."/>
            <person name="Syed K."/>
            <person name="Salamov A."/>
            <person name="Hori C."/>
            <person name="Aerts A."/>
            <person name="Henrissat B."/>
            <person name="Wiebenga A."/>
            <person name="vanKuyk P.A."/>
            <person name="Barry K."/>
            <person name="Lindquist E."/>
            <person name="LaButti K."/>
            <person name="Lapidus A."/>
            <person name="Lucas S."/>
            <person name="Coutinho P."/>
            <person name="Gong Y."/>
            <person name="Samejima M."/>
            <person name="Mahadevan R."/>
            <person name="Abou-Zaid M."/>
            <person name="de Vries R.P."/>
            <person name="Igarashi K."/>
            <person name="Yadav J.S."/>
            <person name="Grigoriev I.V."/>
            <person name="Master E.R."/>
        </authorList>
    </citation>
    <scope>NUCLEOTIDE SEQUENCE [LARGE SCALE GENOMIC DNA]</scope>
    <source>
        <strain evidence="3 4">HHB-10118-sp</strain>
    </source>
</reference>
<dbReference type="GeneID" id="18910019"/>
<dbReference type="Pfam" id="PF00535">
    <property type="entry name" value="Glycos_transf_2"/>
    <property type="match status" value="1"/>
</dbReference>
<dbReference type="HOGENOM" id="CLU_005635_0_0_1"/>
<dbReference type="InterPro" id="IPR036291">
    <property type="entry name" value="NAD(P)-bd_dom_sf"/>
</dbReference>
<dbReference type="InParanoid" id="K5V9M4"/>
<dbReference type="RefSeq" id="XP_007392100.1">
    <property type="nucleotide sequence ID" value="XM_007392038.1"/>
</dbReference>
<organism evidence="3 4">
    <name type="scientific">Phanerochaete carnosa (strain HHB-10118-sp)</name>
    <name type="common">White-rot fungus</name>
    <name type="synonym">Peniophora carnosa</name>
    <dbReference type="NCBI Taxonomy" id="650164"/>
    <lineage>
        <taxon>Eukaryota</taxon>
        <taxon>Fungi</taxon>
        <taxon>Dikarya</taxon>
        <taxon>Basidiomycota</taxon>
        <taxon>Agaricomycotina</taxon>
        <taxon>Agaricomycetes</taxon>
        <taxon>Polyporales</taxon>
        <taxon>Phanerochaetaceae</taxon>
        <taxon>Phanerochaete</taxon>
    </lineage>
</organism>
<proteinExistence type="predicted"/>
<dbReference type="InterPro" id="IPR001173">
    <property type="entry name" value="Glyco_trans_2-like"/>
</dbReference>
<feature type="domain" description="Glycosyltransferase 2-like" evidence="1">
    <location>
        <begin position="627"/>
        <end position="732"/>
    </location>
</feature>
<dbReference type="InterPro" id="IPR029044">
    <property type="entry name" value="Nucleotide-diphossugar_trans"/>
</dbReference>
<dbReference type="AlphaFoldDB" id="K5V9M4"/>
<evidence type="ECO:0000313" key="4">
    <source>
        <dbReference type="Proteomes" id="UP000008370"/>
    </source>
</evidence>
<accession>K5V9M4</accession>
<evidence type="ECO:0000259" key="1">
    <source>
        <dbReference type="Pfam" id="PF00535"/>
    </source>
</evidence>
<dbReference type="PANTHER" id="PTHR43245">
    <property type="entry name" value="BIFUNCTIONAL POLYMYXIN RESISTANCE PROTEIN ARNA"/>
    <property type="match status" value="1"/>
</dbReference>
<dbReference type="Pfam" id="PF01370">
    <property type="entry name" value="Epimerase"/>
    <property type="match status" value="1"/>
</dbReference>
<dbReference type="STRING" id="650164.K5V9M4"/>
<evidence type="ECO:0000259" key="2">
    <source>
        <dbReference type="Pfam" id="PF01370"/>
    </source>
</evidence>
<dbReference type="InterPro" id="IPR050177">
    <property type="entry name" value="Lipid_A_modif_metabolic_enz"/>
</dbReference>
<dbReference type="Proteomes" id="UP000008370">
    <property type="component" value="Unassembled WGS sequence"/>
</dbReference>
<keyword evidence="3" id="KW-0808">Transferase</keyword>
<evidence type="ECO:0000313" key="3">
    <source>
        <dbReference type="EMBL" id="EKM59541.1"/>
    </source>
</evidence>
<name>K5V9M4_PHACS</name>
<dbReference type="EMBL" id="JH930469">
    <property type="protein sequence ID" value="EKM59541.1"/>
    <property type="molecule type" value="Genomic_DNA"/>
</dbReference>
<dbReference type="Gene3D" id="3.90.25.10">
    <property type="entry name" value="UDP-galactose 4-epimerase, domain 1"/>
    <property type="match status" value="1"/>
</dbReference>
<dbReference type="Gene3D" id="3.90.550.10">
    <property type="entry name" value="Spore Coat Polysaccharide Biosynthesis Protein SpsA, Chain A"/>
    <property type="match status" value="1"/>
</dbReference>
<feature type="domain" description="NAD-dependent epimerase/dehydratase" evidence="2">
    <location>
        <begin position="9"/>
        <end position="256"/>
    </location>
</feature>